<feature type="region of interest" description="Disordered" evidence="11">
    <location>
        <begin position="1"/>
        <end position="22"/>
    </location>
</feature>
<feature type="compositionally biased region" description="Basic and acidic residues" evidence="11">
    <location>
        <begin position="9"/>
        <end position="18"/>
    </location>
</feature>
<dbReference type="Pfam" id="PF01435">
    <property type="entry name" value="Peptidase_M48"/>
    <property type="match status" value="1"/>
</dbReference>
<keyword evidence="2" id="KW-1003">Cell membrane</keyword>
<keyword evidence="3 14" id="KW-0645">Protease</keyword>
<evidence type="ECO:0000256" key="3">
    <source>
        <dbReference type="ARBA" id="ARBA00022670"/>
    </source>
</evidence>
<feature type="transmembrane region" description="Helical" evidence="12">
    <location>
        <begin position="495"/>
        <end position="514"/>
    </location>
</feature>
<protein>
    <submittedName>
        <fullName evidence="14">Zn-dependent protease with chaperone function</fullName>
    </submittedName>
</protein>
<dbReference type="InterPro" id="IPR050083">
    <property type="entry name" value="HtpX_protease"/>
</dbReference>
<feature type="transmembrane region" description="Helical" evidence="12">
    <location>
        <begin position="421"/>
        <end position="440"/>
    </location>
</feature>
<evidence type="ECO:0000256" key="1">
    <source>
        <dbReference type="ARBA" id="ARBA00001947"/>
    </source>
</evidence>
<dbReference type="InterPro" id="IPR001915">
    <property type="entry name" value="Peptidase_M48"/>
</dbReference>
<sequence>MNDPPVESQTRDPPEPDGRAWTPTGTTVRFALLVALVMGATLFVHARVAPPGPVYWLDVSLQCEKSVNLTPLPPSDVPLTPGEQREIDQRRMEDCLGQHLPQRLGWMIGGQLGLLLLAAALYQVQPRWRIRRLRLVPLDVAAAPELAAELDLLVDRAGLKRRPVFLIDPVSPRTGGLAFGSGRKGYVALDAGLVTLHRTDRRSFRAVVLHELAHLRNGDVRITYLTMAVWRTFLVIGLLPLLIASIDPWLFSPDPLTPLSGYWSAEYAEWFVEASLQFLALVALVYLSRNAVLRAREQHADARVSAWLGSVDPRECFPAATGREHPRWTGWWRTHPSPQARVAALGAPAQLLRPGFWESVLAGIALKSATTQVGLALQLVTAESADARTLVGRIWGLGMAVFIVVTGLRLAAFCRETAASVWRTAIAPTAGVVVGTLLALNRTAVGYLPQLLPSIATLVGALVLASIVLAALCWMSWCAGLAEHAPVARRTTARLAAAATIALVGVSLLHLWGWRSMDSYARNIGIALRATENYLRDGAWTGADVVLNRVVQHPVLALAGGSLPLLASLTLIWLIPLWLQGFGSSRQIRRATITALLGALVWLAGDLLVRVFARWTALPENRHTVVFARVFLDREVALLLIVQFMVTLVLIVRGRGLAVSLFGGAATAVFVILLQWALWSFEGCLPFLQTFYTACPTPQPAFGGGQLMRAGVRGMIVMLAGAGVGAAIVRLRSQGQPVVSVRSGTRRFAAATVAVVAVVSVSVPALRPRSTQLSGLGEAIVAEDNAQPSASPRDVHRAWLRSGGASHIKEVGDAYRTVLAEIDNLANTNSADVSKLVPPLQALTDAASRASSFPGPPGERSQIWQTELAKVERACRTLIEASATGARSFTAVLRQAAKDLIDGVIEVENLVHAP</sequence>
<feature type="transmembrane region" description="Helical" evidence="12">
    <location>
        <begin position="452"/>
        <end position="474"/>
    </location>
</feature>
<gene>
    <name evidence="14" type="ORF">SAMN05661093_09438</name>
</gene>
<evidence type="ECO:0000313" key="14">
    <source>
        <dbReference type="EMBL" id="SMD25860.1"/>
    </source>
</evidence>
<keyword evidence="7" id="KW-0862">Zinc</keyword>
<feature type="transmembrane region" description="Helical" evidence="12">
    <location>
        <begin position="591"/>
        <end position="613"/>
    </location>
</feature>
<dbReference type="AlphaFoldDB" id="A0A1W2FVB4"/>
<feature type="transmembrane region" description="Helical" evidence="12">
    <location>
        <begin position="270"/>
        <end position="287"/>
    </location>
</feature>
<feature type="transmembrane region" description="Helical" evidence="12">
    <location>
        <begin position="555"/>
        <end position="579"/>
    </location>
</feature>
<dbReference type="RefSeq" id="WP_084433686.1">
    <property type="nucleotide sequence ID" value="NZ_FWXV01000012.1"/>
</dbReference>
<feature type="transmembrane region" description="Helical" evidence="12">
    <location>
        <begin position="28"/>
        <end position="48"/>
    </location>
</feature>
<name>A0A1W2FVB4_KIBAR</name>
<dbReference type="PANTHER" id="PTHR43221">
    <property type="entry name" value="PROTEASE HTPX"/>
    <property type="match status" value="1"/>
</dbReference>
<dbReference type="Proteomes" id="UP000192674">
    <property type="component" value="Unassembled WGS sequence"/>
</dbReference>
<feature type="transmembrane region" description="Helical" evidence="12">
    <location>
        <begin position="659"/>
        <end position="679"/>
    </location>
</feature>
<accession>A0A1W2FVB4</accession>
<dbReference type="GO" id="GO:0004222">
    <property type="term" value="F:metalloendopeptidase activity"/>
    <property type="evidence" value="ECO:0007669"/>
    <property type="project" value="InterPro"/>
</dbReference>
<evidence type="ECO:0000256" key="7">
    <source>
        <dbReference type="ARBA" id="ARBA00022833"/>
    </source>
</evidence>
<keyword evidence="4 12" id="KW-0812">Transmembrane</keyword>
<evidence type="ECO:0000256" key="10">
    <source>
        <dbReference type="ARBA" id="ARBA00023136"/>
    </source>
</evidence>
<evidence type="ECO:0000256" key="9">
    <source>
        <dbReference type="ARBA" id="ARBA00023049"/>
    </source>
</evidence>
<dbReference type="OrthoDB" id="4889053at2"/>
<dbReference type="Gene3D" id="3.30.2010.10">
    <property type="entry name" value="Metalloproteases ('zincins'), catalytic domain"/>
    <property type="match status" value="1"/>
</dbReference>
<evidence type="ECO:0000256" key="4">
    <source>
        <dbReference type="ARBA" id="ARBA00022692"/>
    </source>
</evidence>
<proteinExistence type="predicted"/>
<feature type="transmembrane region" description="Helical" evidence="12">
    <location>
        <begin position="710"/>
        <end position="728"/>
    </location>
</feature>
<keyword evidence="9" id="KW-0482">Metalloprotease</keyword>
<evidence type="ECO:0000313" key="15">
    <source>
        <dbReference type="Proteomes" id="UP000192674"/>
    </source>
</evidence>
<evidence type="ECO:0000256" key="5">
    <source>
        <dbReference type="ARBA" id="ARBA00022723"/>
    </source>
</evidence>
<dbReference type="EMBL" id="FWXV01000012">
    <property type="protein sequence ID" value="SMD25860.1"/>
    <property type="molecule type" value="Genomic_DNA"/>
</dbReference>
<keyword evidence="8 12" id="KW-1133">Transmembrane helix</keyword>
<keyword evidence="6" id="KW-0378">Hydrolase</keyword>
<feature type="transmembrane region" description="Helical" evidence="12">
    <location>
        <begin position="748"/>
        <end position="766"/>
    </location>
</feature>
<keyword evidence="5" id="KW-0479">Metal-binding</keyword>
<evidence type="ECO:0000256" key="8">
    <source>
        <dbReference type="ARBA" id="ARBA00022989"/>
    </source>
</evidence>
<dbReference type="GO" id="GO:0006508">
    <property type="term" value="P:proteolysis"/>
    <property type="evidence" value="ECO:0007669"/>
    <property type="project" value="UniProtKB-KW"/>
</dbReference>
<evidence type="ECO:0000256" key="2">
    <source>
        <dbReference type="ARBA" id="ARBA00022475"/>
    </source>
</evidence>
<evidence type="ECO:0000259" key="13">
    <source>
        <dbReference type="Pfam" id="PF01435"/>
    </source>
</evidence>
<organism evidence="14 15">
    <name type="scientific">Kibdelosporangium aridum</name>
    <dbReference type="NCBI Taxonomy" id="2030"/>
    <lineage>
        <taxon>Bacteria</taxon>
        <taxon>Bacillati</taxon>
        <taxon>Actinomycetota</taxon>
        <taxon>Actinomycetes</taxon>
        <taxon>Pseudonocardiales</taxon>
        <taxon>Pseudonocardiaceae</taxon>
        <taxon>Kibdelosporangium</taxon>
    </lineage>
</organism>
<feature type="transmembrane region" description="Helical" evidence="12">
    <location>
        <begin position="228"/>
        <end position="250"/>
    </location>
</feature>
<feature type="transmembrane region" description="Helical" evidence="12">
    <location>
        <begin position="636"/>
        <end position="652"/>
    </location>
</feature>
<feature type="domain" description="Peptidase M48" evidence="13">
    <location>
        <begin position="144"/>
        <end position="347"/>
    </location>
</feature>
<keyword evidence="15" id="KW-1185">Reference proteome</keyword>
<comment type="cofactor">
    <cofactor evidence="1">
        <name>Zn(2+)</name>
        <dbReference type="ChEBI" id="CHEBI:29105"/>
    </cofactor>
</comment>
<evidence type="ECO:0000256" key="6">
    <source>
        <dbReference type="ARBA" id="ARBA00022801"/>
    </source>
</evidence>
<keyword evidence="10 12" id="KW-0472">Membrane</keyword>
<evidence type="ECO:0000256" key="12">
    <source>
        <dbReference type="SAM" id="Phobius"/>
    </source>
</evidence>
<dbReference type="GO" id="GO:0046872">
    <property type="term" value="F:metal ion binding"/>
    <property type="evidence" value="ECO:0007669"/>
    <property type="project" value="UniProtKB-KW"/>
</dbReference>
<feature type="transmembrane region" description="Helical" evidence="12">
    <location>
        <begin position="104"/>
        <end position="124"/>
    </location>
</feature>
<evidence type="ECO:0000256" key="11">
    <source>
        <dbReference type="SAM" id="MobiDB-lite"/>
    </source>
</evidence>
<feature type="transmembrane region" description="Helical" evidence="12">
    <location>
        <begin position="360"/>
        <end position="382"/>
    </location>
</feature>
<feature type="transmembrane region" description="Helical" evidence="12">
    <location>
        <begin position="394"/>
        <end position="414"/>
    </location>
</feature>
<reference evidence="14 15" key="1">
    <citation type="submission" date="2017-04" db="EMBL/GenBank/DDBJ databases">
        <authorList>
            <person name="Afonso C.L."/>
            <person name="Miller P.J."/>
            <person name="Scott M.A."/>
            <person name="Spackman E."/>
            <person name="Goraichik I."/>
            <person name="Dimitrov K.M."/>
            <person name="Suarez D.L."/>
            <person name="Swayne D.E."/>
        </authorList>
    </citation>
    <scope>NUCLEOTIDE SEQUENCE [LARGE SCALE GENOMIC DNA]</scope>
    <source>
        <strain evidence="14 15">DSM 43828</strain>
    </source>
</reference>
<dbReference type="PANTHER" id="PTHR43221:SF2">
    <property type="entry name" value="PROTEASE HTPX HOMOLOG"/>
    <property type="match status" value="1"/>
</dbReference>